<reference evidence="2 3" key="1">
    <citation type="submission" date="2018-01" db="EMBL/GenBank/DDBJ databases">
        <title>Genome characterization of the sugarcane-associated fungus Trichoderma ghanense CCMA-1212 and their application in lignocelulose bioconversion.</title>
        <authorList>
            <person name="Steindorff A.S."/>
            <person name="Mendes T.D."/>
            <person name="Vilela E.S.D."/>
            <person name="Rodrigues D.S."/>
            <person name="Formighieri E.F."/>
            <person name="Melo I.S."/>
            <person name="Favaro L.C.L."/>
        </authorList>
    </citation>
    <scope>NUCLEOTIDE SEQUENCE [LARGE SCALE GENOMIC DNA]</scope>
    <source>
        <strain evidence="2 3">CCMA-1212</strain>
    </source>
</reference>
<keyword evidence="3" id="KW-1185">Reference proteome</keyword>
<accession>A0ABY2HD50</accession>
<organism evidence="2 3">
    <name type="scientific">Trichoderma ghanense</name>
    <dbReference type="NCBI Taxonomy" id="65468"/>
    <lineage>
        <taxon>Eukaryota</taxon>
        <taxon>Fungi</taxon>
        <taxon>Dikarya</taxon>
        <taxon>Ascomycota</taxon>
        <taxon>Pezizomycotina</taxon>
        <taxon>Sordariomycetes</taxon>
        <taxon>Hypocreomycetidae</taxon>
        <taxon>Hypocreales</taxon>
        <taxon>Hypocreaceae</taxon>
        <taxon>Trichoderma</taxon>
    </lineage>
</organism>
<evidence type="ECO:0000313" key="2">
    <source>
        <dbReference type="EMBL" id="TFB06294.1"/>
    </source>
</evidence>
<protein>
    <submittedName>
        <fullName evidence="2">Uncharacterized protein</fullName>
    </submittedName>
</protein>
<proteinExistence type="predicted"/>
<dbReference type="RefSeq" id="XP_073562495.1">
    <property type="nucleotide sequence ID" value="XM_073699133.1"/>
</dbReference>
<feature type="region of interest" description="Disordered" evidence="1">
    <location>
        <begin position="62"/>
        <end position="125"/>
    </location>
</feature>
<dbReference type="Proteomes" id="UP001642720">
    <property type="component" value="Unassembled WGS sequence"/>
</dbReference>
<evidence type="ECO:0000313" key="3">
    <source>
        <dbReference type="Proteomes" id="UP001642720"/>
    </source>
</evidence>
<dbReference type="EMBL" id="PPTA01000002">
    <property type="protein sequence ID" value="TFB06294.1"/>
    <property type="molecule type" value="Genomic_DNA"/>
</dbReference>
<feature type="compositionally biased region" description="Polar residues" evidence="1">
    <location>
        <begin position="112"/>
        <end position="125"/>
    </location>
</feature>
<name>A0ABY2HD50_9HYPO</name>
<gene>
    <name evidence="2" type="ORF">CCMA1212_001715</name>
</gene>
<comment type="caution">
    <text evidence="2">The sequence shown here is derived from an EMBL/GenBank/DDBJ whole genome shotgun (WGS) entry which is preliminary data.</text>
</comment>
<sequence length="207" mass="22419">MSLRRTAFEPSPSSLATAKWHAASHRTPSRPQAVPWSWSWSWSSWQDVRARPPPSICQGGRRFLPQSRIGPGAQTENDSQTRIGHDDTTLAWRQRASASTGGPAQSPEHTSDQLPCTTAYDQTSPRRVRGLGARGFGAVIPAPPAHWPVTGGDALTHSLAHAHARRRSTEYGAAHAAPSPPQMRGRVDNTTTNLEMCACTKGLCLCL</sequence>
<evidence type="ECO:0000256" key="1">
    <source>
        <dbReference type="SAM" id="MobiDB-lite"/>
    </source>
</evidence>
<dbReference type="GeneID" id="300573583"/>